<evidence type="ECO:0000259" key="2">
    <source>
        <dbReference type="Pfam" id="PF03724"/>
    </source>
</evidence>
<evidence type="ECO:0000313" key="4">
    <source>
        <dbReference type="Proteomes" id="UP000811492"/>
    </source>
</evidence>
<feature type="signal peptide" evidence="1">
    <location>
        <begin position="1"/>
        <end position="22"/>
    </location>
</feature>
<accession>A0ABS5M4S9</accession>
<keyword evidence="1" id="KW-0732">Signal</keyword>
<feature type="domain" description="DUF306" evidence="2">
    <location>
        <begin position="56"/>
        <end position="133"/>
    </location>
</feature>
<dbReference type="Pfam" id="PF03724">
    <property type="entry name" value="META"/>
    <property type="match status" value="1"/>
</dbReference>
<protein>
    <submittedName>
        <fullName evidence="3">META domain-containing protein</fullName>
    </submittedName>
</protein>
<reference evidence="3 4" key="1">
    <citation type="submission" date="2021-02" db="EMBL/GenBank/DDBJ databases">
        <title>Draft genome and description of Leucobacter sp nov strain Marseille-Q4368.</title>
        <authorList>
            <person name="Boxberger M."/>
            <person name="La Scola B."/>
        </authorList>
    </citation>
    <scope>NUCLEOTIDE SEQUENCE [LARGE SCALE GENOMIC DNA]</scope>
    <source>
        <strain evidence="3 4">Marseille-Q4368</strain>
    </source>
</reference>
<comment type="caution">
    <text evidence="3">The sequence shown here is derived from an EMBL/GenBank/DDBJ whole genome shotgun (WGS) entry which is preliminary data.</text>
</comment>
<sequence>MKRRTRMAAGVFAMTGAIALLAGCAALNGGGAGTDPGAGDDEMGAQSDVVGTWTSDEKGKPTLTFDDAGKVSGTDGCNGIGSTYKVEGDRVLIESFVSTMMACPGVDDWLRGVREVQLSGDELQVFNSSGAEIGTLQRES</sequence>
<dbReference type="RefSeq" id="WP_211649193.1">
    <property type="nucleotide sequence ID" value="NZ_JAFEVO010000001.1"/>
</dbReference>
<dbReference type="EMBL" id="JAFEVO010000001">
    <property type="protein sequence ID" value="MBS3182197.1"/>
    <property type="molecule type" value="Genomic_DNA"/>
</dbReference>
<keyword evidence="4" id="KW-1185">Reference proteome</keyword>
<evidence type="ECO:0000256" key="1">
    <source>
        <dbReference type="SAM" id="SignalP"/>
    </source>
</evidence>
<name>A0ABS5M4S9_9MICO</name>
<gene>
    <name evidence="3" type="ORF">JSQ98_08330</name>
</gene>
<organism evidence="3 4">
    <name type="scientific">Leucobacter manosquensis</name>
    <dbReference type="NCBI Taxonomy" id="2810611"/>
    <lineage>
        <taxon>Bacteria</taxon>
        <taxon>Bacillati</taxon>
        <taxon>Actinomycetota</taxon>
        <taxon>Actinomycetes</taxon>
        <taxon>Micrococcales</taxon>
        <taxon>Microbacteriaceae</taxon>
        <taxon>Leucobacter</taxon>
    </lineage>
</organism>
<proteinExistence type="predicted"/>
<feature type="chain" id="PRO_5045049547" evidence="1">
    <location>
        <begin position="23"/>
        <end position="140"/>
    </location>
</feature>
<dbReference type="PROSITE" id="PS51257">
    <property type="entry name" value="PROKAR_LIPOPROTEIN"/>
    <property type="match status" value="1"/>
</dbReference>
<dbReference type="InterPro" id="IPR038670">
    <property type="entry name" value="HslJ-like_sf"/>
</dbReference>
<dbReference type="Proteomes" id="UP000811492">
    <property type="component" value="Unassembled WGS sequence"/>
</dbReference>
<evidence type="ECO:0000313" key="3">
    <source>
        <dbReference type="EMBL" id="MBS3182197.1"/>
    </source>
</evidence>
<dbReference type="Gene3D" id="2.40.128.270">
    <property type="match status" value="1"/>
</dbReference>
<dbReference type="InterPro" id="IPR005184">
    <property type="entry name" value="DUF306_Meta_HslJ"/>
</dbReference>